<feature type="chain" id="PRO_5019174370" description="Alpha/beta hydrolase domain-containing protein" evidence="1">
    <location>
        <begin position="25"/>
        <end position="653"/>
    </location>
</feature>
<dbReference type="Pfam" id="PF20091">
    <property type="entry name" value="Abhydrolase_10"/>
    <property type="match status" value="1"/>
</dbReference>
<accession>A0A437N778</accession>
<evidence type="ECO:0000313" key="3">
    <source>
        <dbReference type="EMBL" id="RVU05785.1"/>
    </source>
</evidence>
<gene>
    <name evidence="3" type="ORF">EOE18_07330</name>
</gene>
<dbReference type="EMBL" id="SACO01000004">
    <property type="protein sequence ID" value="RVU05785.1"/>
    <property type="molecule type" value="Genomic_DNA"/>
</dbReference>
<protein>
    <recommendedName>
        <fullName evidence="2">Alpha/beta hydrolase domain-containing protein</fullName>
    </recommendedName>
</protein>
<comment type="caution">
    <text evidence="3">The sequence shown here is derived from an EMBL/GenBank/DDBJ whole genome shotgun (WGS) entry which is preliminary data.</text>
</comment>
<sequence>MNKTLSLALLGATMLAAMPHALQAHLTRIEVEKTTTDKAGDETLSGRFYGEVDPRDPRNAIITDLASAPRNARGMVEYSATFAITRPVGGSDVLFYDVPNRGNILRDPDPLPFVRVVSGWQGDLPEDAGLQTARVPVAKGLTGAVLARFVDMPAGSASLPIAGSIGRPTPRPLPVSLDTGKARLMRQRSDGAPLQAIRSSDWAFADCRQTPFPGQPDPTQICLRGGFDPQFAYTLTYQGKDPKVLGLGFAATRDLVAFLRHGDKDGAGNPNPVGKIAYALASGTSQSGNFLRSFINLGFNADEAGRRVFDGINPNIAARQVPLNLRFGVPGGAAGLFEPGSEGTLWWTRYKDSARGKGFSSLLDRCHASNTCPKVIETFGSAEFWGLRMSPGLIGTDGRADLPLPPEVRRYYFPSTTHGGSWTGGFPVKGDPVPAGCALAGNAISSMESLRAAQMMLLAWVREGKAPPPSRYPTLHAGDLVQASAKAMGWPDLAGAPVPDGKLNPFITYDFGAGYRTQDVSGILTRQPPRLTGTLSQRVPRVNADGNETSGIPAVALQVPLGTYTGWNVKAGGYGAGSGCGFAGGFIPFARSKVERLAAHDPRLSLEERYGTHAGFVQAVRQAVARQKAQGWLFEADGERLIAQAEASDVLRD</sequence>
<dbReference type="InterPro" id="IPR045394">
    <property type="entry name" value="Abhydrolase_dom"/>
</dbReference>
<evidence type="ECO:0000259" key="2">
    <source>
        <dbReference type="Pfam" id="PF20091"/>
    </source>
</evidence>
<feature type="domain" description="Alpha/beta hydrolase" evidence="2">
    <location>
        <begin position="244"/>
        <end position="643"/>
    </location>
</feature>
<feature type="signal peptide" evidence="1">
    <location>
        <begin position="1"/>
        <end position="24"/>
    </location>
</feature>
<dbReference type="OrthoDB" id="9779952at2"/>
<proteinExistence type="predicted"/>
<dbReference type="AlphaFoldDB" id="A0A437N778"/>
<reference evidence="3 4" key="1">
    <citation type="submission" date="2019-01" db="EMBL/GenBank/DDBJ databases">
        <authorList>
            <person name="Chen W.-M."/>
        </authorList>
    </citation>
    <scope>NUCLEOTIDE SEQUENCE [LARGE SCALE GENOMIC DNA]</scope>
    <source>
        <strain evidence="3 4">FSY-9</strain>
    </source>
</reference>
<dbReference type="RefSeq" id="WP_127707758.1">
    <property type="nucleotide sequence ID" value="NZ_SACO01000004.1"/>
</dbReference>
<organism evidence="3 4">
    <name type="scientific">Novosphingobium umbonatum</name>
    <dbReference type="NCBI Taxonomy" id="1908524"/>
    <lineage>
        <taxon>Bacteria</taxon>
        <taxon>Pseudomonadati</taxon>
        <taxon>Pseudomonadota</taxon>
        <taxon>Alphaproteobacteria</taxon>
        <taxon>Sphingomonadales</taxon>
        <taxon>Sphingomonadaceae</taxon>
        <taxon>Novosphingobium</taxon>
    </lineage>
</organism>
<keyword evidence="1" id="KW-0732">Signal</keyword>
<keyword evidence="4" id="KW-1185">Reference proteome</keyword>
<evidence type="ECO:0000313" key="4">
    <source>
        <dbReference type="Proteomes" id="UP000282837"/>
    </source>
</evidence>
<dbReference type="Proteomes" id="UP000282837">
    <property type="component" value="Unassembled WGS sequence"/>
</dbReference>
<evidence type="ECO:0000256" key="1">
    <source>
        <dbReference type="SAM" id="SignalP"/>
    </source>
</evidence>
<name>A0A437N778_9SPHN</name>